<feature type="domain" description="CD-NTase-associated protein 15" evidence="2">
    <location>
        <begin position="68"/>
        <end position="189"/>
    </location>
</feature>
<dbReference type="KEGG" id="rhox:RBB84_22505"/>
<keyword evidence="1" id="KW-0812">Transmembrane</keyword>
<dbReference type="InterPro" id="IPR041208">
    <property type="entry name" value="Cap15"/>
</dbReference>
<dbReference type="EMBL" id="CP132970">
    <property type="protein sequence ID" value="XBW03982.1"/>
    <property type="molecule type" value="Genomic_DNA"/>
</dbReference>
<feature type="transmembrane region" description="Helical" evidence="1">
    <location>
        <begin position="5"/>
        <end position="24"/>
    </location>
</feature>
<name>A0AAU7UXM3_9NOCA</name>
<keyword evidence="1" id="KW-0472">Membrane</keyword>
<evidence type="ECO:0000259" key="2">
    <source>
        <dbReference type="Pfam" id="PF18153"/>
    </source>
</evidence>
<accession>A0AAU7UXM3</accession>
<keyword evidence="1" id="KW-1133">Transmembrane helix</keyword>
<evidence type="ECO:0000313" key="3">
    <source>
        <dbReference type="EMBL" id="XBW03982.1"/>
    </source>
</evidence>
<sequence>MRPTALVRFTVVGVGIVYSLILTWAGSPLDGVTRLIAGWLPAVASAVVVAWDLWVWRWPLVHRLTHRPRIDGLWEITLTPTKESRIPEGGNRGPIPGYVVITQSYWALHVRQLTAESGSASKSFFWDQAPGDDVDRLSFLYQNDPRPEHRERSHRHLGSCSLNTTRLLPELIHGTYFTDRYTQGEMELRLVDRTKGYTSFREAADHTEQLRRRQ</sequence>
<feature type="transmembrane region" description="Helical" evidence="1">
    <location>
        <begin position="36"/>
        <end position="56"/>
    </location>
</feature>
<dbReference type="AlphaFoldDB" id="A0AAU7UXM3"/>
<dbReference type="RefSeq" id="WP_197481930.1">
    <property type="nucleotide sequence ID" value="NZ_CP132970.1"/>
</dbReference>
<dbReference type="Pfam" id="PF18153">
    <property type="entry name" value="Cap15_CD_rec"/>
    <property type="match status" value="1"/>
</dbReference>
<proteinExistence type="predicted"/>
<reference evidence="3" key="1">
    <citation type="submission" date="2023-08" db="EMBL/GenBank/DDBJ databases">
        <title>The novel hydrolase IpcH responsible for the initial isoprocarb degradation step in Rhodococcus sp. D-6.</title>
        <authorList>
            <person name="Zhu Q."/>
        </authorList>
    </citation>
    <scope>NUCLEOTIDE SEQUENCE</scope>
    <source>
        <strain evidence="3">D-6</strain>
    </source>
</reference>
<protein>
    <recommendedName>
        <fullName evidence="2">CD-NTase-associated protein 15 domain-containing protein</fullName>
    </recommendedName>
</protein>
<organism evidence="3">
    <name type="scientific">Rhodococcus sp. D-6</name>
    <dbReference type="NCBI Taxonomy" id="1387842"/>
    <lineage>
        <taxon>Bacteria</taxon>
        <taxon>Bacillati</taxon>
        <taxon>Actinomycetota</taxon>
        <taxon>Actinomycetes</taxon>
        <taxon>Mycobacteriales</taxon>
        <taxon>Nocardiaceae</taxon>
        <taxon>Rhodococcus</taxon>
    </lineage>
</organism>
<gene>
    <name evidence="3" type="ORF">RBB84_22505</name>
</gene>
<evidence type="ECO:0000256" key="1">
    <source>
        <dbReference type="SAM" id="Phobius"/>
    </source>
</evidence>